<protein>
    <submittedName>
        <fullName evidence="2">Uncharacterized protein</fullName>
    </submittedName>
</protein>
<gene>
    <name evidence="2" type="ORF">JI435_078480</name>
</gene>
<dbReference type="EMBL" id="CP069026">
    <property type="protein sequence ID" value="QRC94621.1"/>
    <property type="molecule type" value="Genomic_DNA"/>
</dbReference>
<keyword evidence="3" id="KW-1185">Reference proteome</keyword>
<organism evidence="2 3">
    <name type="scientific">Phaeosphaeria nodorum (strain SN15 / ATCC MYA-4574 / FGSC 10173)</name>
    <name type="common">Glume blotch fungus</name>
    <name type="synonym">Parastagonospora nodorum</name>
    <dbReference type="NCBI Taxonomy" id="321614"/>
    <lineage>
        <taxon>Eukaryota</taxon>
        <taxon>Fungi</taxon>
        <taxon>Dikarya</taxon>
        <taxon>Ascomycota</taxon>
        <taxon>Pezizomycotina</taxon>
        <taxon>Dothideomycetes</taxon>
        <taxon>Pleosporomycetidae</taxon>
        <taxon>Pleosporales</taxon>
        <taxon>Pleosporineae</taxon>
        <taxon>Phaeosphaeriaceae</taxon>
        <taxon>Parastagonospora</taxon>
    </lineage>
</organism>
<dbReference type="VEuPathDB" id="FungiDB:JI435_078480"/>
<feature type="non-terminal residue" evidence="2">
    <location>
        <position position="156"/>
    </location>
</feature>
<feature type="compositionally biased region" description="Basic and acidic residues" evidence="1">
    <location>
        <begin position="74"/>
        <end position="85"/>
    </location>
</feature>
<sequence>ESAPMRPGTCLVLLSSAYTFTATAILYIPTQCFLHTSFPSFLFQPGWPTMSTNDDSLIQPREPDNHPHSPTSPTKDDTAKPHPHDTQVPSPEQETRSSPRTSFDAFVPTEKLSTWAREDEKVAEQKRTGSLRTRAREKVLGLVGKKRAYGKGGGGG</sequence>
<evidence type="ECO:0000313" key="3">
    <source>
        <dbReference type="Proteomes" id="UP000663193"/>
    </source>
</evidence>
<feature type="region of interest" description="Disordered" evidence="1">
    <location>
        <begin position="52"/>
        <end position="110"/>
    </location>
</feature>
<name>A0A7U2HZR7_PHANO</name>
<dbReference type="Proteomes" id="UP000663193">
    <property type="component" value="Chromosome 4"/>
</dbReference>
<reference evidence="3" key="1">
    <citation type="journal article" date="2021" name="BMC Genomics">
        <title>Chromosome-level genome assembly and manually-curated proteome of model necrotroph Parastagonospora nodorum Sn15 reveals a genome-wide trove of candidate effector homologs, and redundancy of virulence-related functions within an accessory chromosome.</title>
        <authorList>
            <person name="Bertazzoni S."/>
            <person name="Jones D.A.B."/>
            <person name="Phan H.T."/>
            <person name="Tan K.-C."/>
            <person name="Hane J.K."/>
        </authorList>
    </citation>
    <scope>NUCLEOTIDE SEQUENCE [LARGE SCALE GENOMIC DNA]</scope>
    <source>
        <strain evidence="3">SN15 / ATCC MYA-4574 / FGSC 10173)</strain>
    </source>
</reference>
<evidence type="ECO:0000256" key="1">
    <source>
        <dbReference type="SAM" id="MobiDB-lite"/>
    </source>
</evidence>
<accession>A0A7U2HZR7</accession>
<evidence type="ECO:0000313" key="2">
    <source>
        <dbReference type="EMBL" id="QRC94621.1"/>
    </source>
</evidence>
<proteinExistence type="predicted"/>
<dbReference type="AlphaFoldDB" id="A0A7U2HZR7"/>
<feature type="compositionally biased region" description="Polar residues" evidence="1">
    <location>
        <begin position="87"/>
        <end position="101"/>
    </location>
</feature>